<gene>
    <name evidence="2" type="ORF">NQ317_008218</name>
</gene>
<evidence type="ECO:0000313" key="3">
    <source>
        <dbReference type="Proteomes" id="UP001162164"/>
    </source>
</evidence>
<feature type="compositionally biased region" description="Polar residues" evidence="1">
    <location>
        <begin position="377"/>
        <end position="389"/>
    </location>
</feature>
<feature type="region of interest" description="Disordered" evidence="1">
    <location>
        <begin position="319"/>
        <end position="452"/>
    </location>
</feature>
<name>A0ABQ9JU85_9CUCU</name>
<feature type="compositionally biased region" description="Basic and acidic residues" evidence="1">
    <location>
        <begin position="269"/>
        <end position="289"/>
    </location>
</feature>
<evidence type="ECO:0000256" key="1">
    <source>
        <dbReference type="SAM" id="MobiDB-lite"/>
    </source>
</evidence>
<protein>
    <submittedName>
        <fullName evidence="2">Uncharacterized protein</fullName>
    </submittedName>
</protein>
<feature type="compositionally biased region" description="Polar residues" evidence="1">
    <location>
        <begin position="397"/>
        <end position="413"/>
    </location>
</feature>
<organism evidence="2 3">
    <name type="scientific">Molorchus minor</name>
    <dbReference type="NCBI Taxonomy" id="1323400"/>
    <lineage>
        <taxon>Eukaryota</taxon>
        <taxon>Metazoa</taxon>
        <taxon>Ecdysozoa</taxon>
        <taxon>Arthropoda</taxon>
        <taxon>Hexapoda</taxon>
        <taxon>Insecta</taxon>
        <taxon>Pterygota</taxon>
        <taxon>Neoptera</taxon>
        <taxon>Endopterygota</taxon>
        <taxon>Coleoptera</taxon>
        <taxon>Polyphaga</taxon>
        <taxon>Cucujiformia</taxon>
        <taxon>Chrysomeloidea</taxon>
        <taxon>Cerambycidae</taxon>
        <taxon>Lamiinae</taxon>
        <taxon>Monochamini</taxon>
        <taxon>Molorchus</taxon>
    </lineage>
</organism>
<dbReference type="EMBL" id="JAPWTJ010000156">
    <property type="protein sequence ID" value="KAJ8981871.1"/>
    <property type="molecule type" value="Genomic_DNA"/>
</dbReference>
<sequence length="604" mass="69228">MYIPTLASKNKQYKEKFCNVLNNKPEFNIEIFESGSKKTNNGNDRHLFTKSLLTSEKVCHKPPKAVRRHSSKIKKTKTSYEYVKKEDFYKNCSKNNKTKDVLNNCTNQDLVTDTNTIELNYKEKFIEKDLETSNHKEQNIFNELYDSLDKRMLNSKMEFDSLEVNLNTRDTDQKLYDSLEVNVWSKNSGVSKNTAFQLENVLKKPGSPCKNDKIAFALENIKILNEIQKKIHKINNLVDVFKKNITTGKKAKLEFAQFRREEVELAKVDNKNANDRNTVEAAKHDDSPLKSEVYLDESSPDSSLRRSCSLSDLSMQLPAVSKRKIDQGKKPTNTIRNNSRYIKNNSITRSRSSGVLNQSDSDPETQEKKVSRLMRPTISSHNKINNKSLQNRKKHSYSTSNINTIGITDNISTSDDDLPTPTAPPRSRNYDNGQPAITPRRHLNNKEKSRASRHTIHFDDTLTNEDIDSNESMSSVEKTNPLHFTVSNQLCDDLIDQLTTTAEKVVKLYDRLNESDDTNESQIEKIDRVKMSMIRTHKVLHDCIFRELKQNNGGIDINQTDTVKKLNDLVSKGPTGPNSVINIMEQYSDILLDMVQQKIHNANI</sequence>
<feature type="region of interest" description="Disordered" evidence="1">
    <location>
        <begin position="269"/>
        <end position="307"/>
    </location>
</feature>
<feature type="compositionally biased region" description="Polar residues" evidence="1">
    <location>
        <begin position="330"/>
        <end position="360"/>
    </location>
</feature>
<comment type="caution">
    <text evidence="2">The sequence shown here is derived from an EMBL/GenBank/DDBJ whole genome shotgun (WGS) entry which is preliminary data.</text>
</comment>
<evidence type="ECO:0000313" key="2">
    <source>
        <dbReference type="EMBL" id="KAJ8981871.1"/>
    </source>
</evidence>
<accession>A0ABQ9JU85</accession>
<dbReference type="Proteomes" id="UP001162164">
    <property type="component" value="Unassembled WGS sequence"/>
</dbReference>
<reference evidence="2" key="1">
    <citation type="journal article" date="2023" name="Insect Mol. Biol.">
        <title>Genome sequencing provides insights into the evolution of gene families encoding plant cell wall-degrading enzymes in longhorned beetles.</title>
        <authorList>
            <person name="Shin N.R."/>
            <person name="Okamura Y."/>
            <person name="Kirsch R."/>
            <person name="Pauchet Y."/>
        </authorList>
    </citation>
    <scope>NUCLEOTIDE SEQUENCE</scope>
    <source>
        <strain evidence="2">MMC_N1</strain>
    </source>
</reference>
<keyword evidence="3" id="KW-1185">Reference proteome</keyword>
<proteinExistence type="predicted"/>